<evidence type="ECO:0000256" key="1">
    <source>
        <dbReference type="SAM" id="MobiDB-lite"/>
    </source>
</evidence>
<sequence>MVYVCTNVDHIPQKIALIDGDRRFQSHIVKVLKYMVEENLSAAELSIGEIKILLDCSEKRSKILAGVDAFFSVGLLLVIFLYTSEFFSARAFTSFLGLSSNYTAVNVAGHEFDCDHYAGEMPLVWNRVYNAIGCAGAVSAALLGRSLIALVRILLKKLDNISIALGDHTCRDELRAIFFERIVVKLIAAGLSIPIGLCFREMALANIEHLDILQNLKTCNITGLDVKLPSIPGAGYVVANVSFFISFMLSFMPIFLFFNAIADRIKLCNPVTNYFRNRSVESQGAIQSAPLAVPEESISAESISDVETKDEHNGRDSKQCLPVNVVFNEMP</sequence>
<name>A0ABP8V4R4_9GAMM</name>
<keyword evidence="2" id="KW-0812">Transmembrane</keyword>
<feature type="transmembrane region" description="Helical" evidence="2">
    <location>
        <begin position="128"/>
        <end position="155"/>
    </location>
</feature>
<accession>A0ABP8V4R4</accession>
<proteinExistence type="predicted"/>
<feature type="transmembrane region" description="Helical" evidence="2">
    <location>
        <begin position="63"/>
        <end position="82"/>
    </location>
</feature>
<gene>
    <name evidence="3" type="ORF">GCM10023116_23430</name>
</gene>
<reference evidence="4" key="1">
    <citation type="journal article" date="2019" name="Int. J. Syst. Evol. Microbiol.">
        <title>The Global Catalogue of Microorganisms (GCM) 10K type strain sequencing project: providing services to taxonomists for standard genome sequencing and annotation.</title>
        <authorList>
            <consortium name="The Broad Institute Genomics Platform"/>
            <consortium name="The Broad Institute Genome Sequencing Center for Infectious Disease"/>
            <person name="Wu L."/>
            <person name="Ma J."/>
        </authorList>
    </citation>
    <scope>NUCLEOTIDE SEQUENCE [LARGE SCALE GENOMIC DNA]</scope>
    <source>
        <strain evidence="4">JCM 17805</strain>
    </source>
</reference>
<evidence type="ECO:0000313" key="3">
    <source>
        <dbReference type="EMBL" id="GAA4650060.1"/>
    </source>
</evidence>
<organism evidence="3 4">
    <name type="scientific">Kistimonas scapharcae</name>
    <dbReference type="NCBI Taxonomy" id="1036133"/>
    <lineage>
        <taxon>Bacteria</taxon>
        <taxon>Pseudomonadati</taxon>
        <taxon>Pseudomonadota</taxon>
        <taxon>Gammaproteobacteria</taxon>
        <taxon>Oceanospirillales</taxon>
        <taxon>Endozoicomonadaceae</taxon>
        <taxon>Kistimonas</taxon>
    </lineage>
</organism>
<protein>
    <submittedName>
        <fullName evidence="3">Uncharacterized protein</fullName>
    </submittedName>
</protein>
<feature type="compositionally biased region" description="Basic and acidic residues" evidence="1">
    <location>
        <begin position="306"/>
        <end position="317"/>
    </location>
</feature>
<keyword evidence="2" id="KW-0472">Membrane</keyword>
<evidence type="ECO:0000256" key="2">
    <source>
        <dbReference type="SAM" id="Phobius"/>
    </source>
</evidence>
<keyword evidence="4" id="KW-1185">Reference proteome</keyword>
<feature type="transmembrane region" description="Helical" evidence="2">
    <location>
        <begin position="234"/>
        <end position="258"/>
    </location>
</feature>
<feature type="transmembrane region" description="Helical" evidence="2">
    <location>
        <begin position="176"/>
        <end position="197"/>
    </location>
</feature>
<dbReference type="EMBL" id="BAABFL010000357">
    <property type="protein sequence ID" value="GAA4650060.1"/>
    <property type="molecule type" value="Genomic_DNA"/>
</dbReference>
<feature type="region of interest" description="Disordered" evidence="1">
    <location>
        <begin position="297"/>
        <end position="317"/>
    </location>
</feature>
<dbReference type="Proteomes" id="UP001500604">
    <property type="component" value="Unassembled WGS sequence"/>
</dbReference>
<keyword evidence="2" id="KW-1133">Transmembrane helix</keyword>
<comment type="caution">
    <text evidence="3">The sequence shown here is derived from an EMBL/GenBank/DDBJ whole genome shotgun (WGS) entry which is preliminary data.</text>
</comment>
<evidence type="ECO:0000313" key="4">
    <source>
        <dbReference type="Proteomes" id="UP001500604"/>
    </source>
</evidence>